<evidence type="ECO:0000313" key="1">
    <source>
        <dbReference type="EMBL" id="KMW66922.1"/>
    </source>
</evidence>
<sequence length="74" mass="8613">IKIAKDICVFRNRNADVILFYTYKCETCTPFALISEIILIEDDNTAETIFFCSQASFITFSFFSVRKIVYTLSY</sequence>
<feature type="non-terminal residue" evidence="1">
    <location>
        <position position="74"/>
    </location>
</feature>
<dbReference type="AlphaFoldDB" id="A0A0J9ELD5"/>
<organism evidence="1">
    <name type="scientific">Ajellomyces dermatitidis (strain ATCC 18188 / CBS 674.68)</name>
    <name type="common">Blastomyces dermatitidis</name>
    <dbReference type="NCBI Taxonomy" id="653446"/>
    <lineage>
        <taxon>Eukaryota</taxon>
        <taxon>Fungi</taxon>
        <taxon>Dikarya</taxon>
        <taxon>Ascomycota</taxon>
        <taxon>Pezizomycotina</taxon>
        <taxon>Eurotiomycetes</taxon>
        <taxon>Eurotiomycetidae</taxon>
        <taxon>Onygenales</taxon>
        <taxon>Ajellomycetaceae</taxon>
        <taxon>Blastomyces</taxon>
    </lineage>
</organism>
<dbReference type="Proteomes" id="UP000007802">
    <property type="component" value="Unassembled WGS sequence"/>
</dbReference>
<proteinExistence type="predicted"/>
<reference evidence="1" key="1">
    <citation type="submission" date="2010-03" db="EMBL/GenBank/DDBJ databases">
        <title>Annotation of Blastomyces dermatitidis strain ATCC 18188.</title>
        <authorList>
            <consortium name="The Broad Institute Genome Sequencing Platform"/>
            <consortium name="Broad Institute Genome Sequencing Center for Infectious Disease."/>
            <person name="Cuomo C."/>
            <person name="Klein B."/>
            <person name="Sullivan T."/>
            <person name="Heitman J."/>
            <person name="Young S."/>
            <person name="Zeng Q."/>
            <person name="Gargeya S."/>
            <person name="Alvarado L."/>
            <person name="Berlin A.M."/>
            <person name="Chapman S.B."/>
            <person name="Chen Z."/>
            <person name="Freedman E."/>
            <person name="Gellesch M."/>
            <person name="Goldberg J."/>
            <person name="Griggs A."/>
            <person name="Gujja S."/>
            <person name="Heilman E."/>
            <person name="Heiman D."/>
            <person name="Howarth C."/>
            <person name="Mehta T."/>
            <person name="Neiman D."/>
            <person name="Pearson M."/>
            <person name="Roberts A."/>
            <person name="Saif S."/>
            <person name="Shea T."/>
            <person name="Shenoy N."/>
            <person name="Sisk P."/>
            <person name="Stolte C."/>
            <person name="Sykes S."/>
            <person name="White J."/>
            <person name="Yandava C."/>
            <person name="Haas B."/>
            <person name="Nusbaum C."/>
            <person name="Birren B."/>
        </authorList>
    </citation>
    <scope>NUCLEOTIDE SEQUENCE</scope>
    <source>
        <strain evidence="1">ATCC 18188</strain>
    </source>
</reference>
<name>A0A0J9ELD5_AJEDA</name>
<protein>
    <submittedName>
        <fullName evidence="1">Uncharacterized protein</fullName>
    </submittedName>
</protein>
<dbReference type="EMBL" id="GG749413">
    <property type="protein sequence ID" value="KMW66922.1"/>
    <property type="molecule type" value="Genomic_DNA"/>
</dbReference>
<gene>
    <name evidence="1" type="ORF">BDDG_11794</name>
</gene>
<feature type="non-terminal residue" evidence="1">
    <location>
        <position position="1"/>
    </location>
</feature>
<accession>A0A0J9ELD5</accession>